<comment type="similarity">
    <text evidence="2 10">Belongs to the peptidase S10 family.</text>
</comment>
<name>A0A6P5SST9_PRUAV</name>
<dbReference type="GO" id="GO:0005576">
    <property type="term" value="C:extracellular region"/>
    <property type="evidence" value="ECO:0007669"/>
    <property type="project" value="UniProtKB-SubCell"/>
</dbReference>
<evidence type="ECO:0000256" key="1">
    <source>
        <dbReference type="ARBA" id="ARBA00004613"/>
    </source>
</evidence>
<dbReference type="Gene3D" id="6.10.250.940">
    <property type="match status" value="2"/>
</dbReference>
<dbReference type="AlphaFoldDB" id="A0A6P5SST9"/>
<dbReference type="GO" id="GO:0005773">
    <property type="term" value="C:vacuole"/>
    <property type="evidence" value="ECO:0007669"/>
    <property type="project" value="TreeGrafter"/>
</dbReference>
<dbReference type="Gene3D" id="3.40.50.1820">
    <property type="entry name" value="alpha/beta hydrolase"/>
    <property type="match status" value="2"/>
</dbReference>
<dbReference type="FunFam" id="3.40.50.11320:FF:000002">
    <property type="entry name" value="Carboxypeptidase"/>
    <property type="match status" value="1"/>
</dbReference>
<comment type="subcellular location">
    <subcellularLocation>
        <location evidence="1">Secreted</location>
    </subcellularLocation>
</comment>
<dbReference type="Gene3D" id="3.40.50.11320">
    <property type="match status" value="2"/>
</dbReference>
<protein>
    <recommendedName>
        <fullName evidence="10">Carboxypeptidase</fullName>
        <ecNumber evidence="10">3.4.16.-</ecNumber>
    </recommendedName>
</protein>
<dbReference type="PANTHER" id="PTHR11802">
    <property type="entry name" value="SERINE PROTEASE FAMILY S10 SERINE CARBOXYPEPTIDASE"/>
    <property type="match status" value="1"/>
</dbReference>
<dbReference type="GO" id="GO:0006508">
    <property type="term" value="P:proteolysis"/>
    <property type="evidence" value="ECO:0007669"/>
    <property type="project" value="UniProtKB-KW"/>
</dbReference>
<dbReference type="Pfam" id="PF00450">
    <property type="entry name" value="Peptidase_S10"/>
    <property type="match status" value="2"/>
</dbReference>
<dbReference type="GO" id="GO:0004185">
    <property type="term" value="F:serine-type carboxypeptidase activity"/>
    <property type="evidence" value="ECO:0007669"/>
    <property type="project" value="UniProtKB-UniRule"/>
</dbReference>
<dbReference type="InterPro" id="IPR018202">
    <property type="entry name" value="Ser_caboxypep_ser_AS"/>
</dbReference>
<keyword evidence="6 10" id="KW-0732">Signal</keyword>
<dbReference type="GeneID" id="110761164"/>
<dbReference type="PANTHER" id="PTHR11802:SF470">
    <property type="entry name" value="CARBOXYPEPTIDASE"/>
    <property type="match status" value="1"/>
</dbReference>
<evidence type="ECO:0000256" key="7">
    <source>
        <dbReference type="ARBA" id="ARBA00022801"/>
    </source>
</evidence>
<evidence type="ECO:0000313" key="12">
    <source>
        <dbReference type="RefSeq" id="XP_021819269.1"/>
    </source>
</evidence>
<keyword evidence="5 10" id="KW-0645">Protease</keyword>
<feature type="chain" id="PRO_5028514956" description="Carboxypeptidase" evidence="10">
    <location>
        <begin position="22"/>
        <end position="967"/>
    </location>
</feature>
<evidence type="ECO:0000256" key="10">
    <source>
        <dbReference type="RuleBase" id="RU361156"/>
    </source>
</evidence>
<sequence length="967" mass="105671">MKLSLFTCLLLLSISSIKCNANYQTNNLIKKLIKSRKSAGNPKSWDGLYSPVYVGSQEGLMEADKIEALPGQPAGEVNFNQYAGYVTVDPTAGRALFYYFVEANNSSSNPLVLSLHGGPGGCSAFGYGALQELGPFRVGNDNKTLIPNDYAWNNAANVLFLETPLGTGFSYSNTSSDYDTVGDEITAQDSYAFLVNWLERFPQYKDSDFFITGESAAGHYAPELAYTILSNNNITNQTKINLKGVAIGNPWIDDNTNLLAIFDNLWTHALNSDETNAGIHKFCNLTDLGGDQSEACDEYLRQAFGEVGDIDISNIYAPICKTSQDSQPKSVSTASVDDFDPCSDTYVEGYLNLPEVQAALHVKPTKWSACSDTDWTDSPDTMLPTIQQIIQSGISFWIYSGDTDGLSPVTSSRYALHILNLPIKTPWRAWYSNIREVGGYVVGYEGLTFATVRGAGIMVPSNQPQRALTLISSFLEGKHPPSTMKLSLLLGCLLAFLIISCNANQIENLNKLLRSRKSANPPHPKSWESLDVADGQVSALYVGAQDGLKEADKIGALPGQPQGVDFDQYAGYVTVDPQAGRALFYYLVESPQDSSTKPLVLWLNGGPGCSSFGYGAMEELGPFRVNSDRKTLFRNEYAWNNVANVLFLESPAGVGFSYSNTTSDYENVGDKRTAQDSYKFLINWLERFPQYKTRDFFITGESYAGHYAPQLASTILQNNKATNQTKIINLKGIAIGNAWIDDSTGELGIYDYLWTHALNSDETNAGIHKYCDFASDNSSSSCDKYLNQAGEEAGNVDIYNIYAPLCKTSQAKSLPTSTGSVNGFDPCSDYYVDTYLNLVEVQAALHVKPTNWSACGGVGWTDSPTTILPTIKQLIASGISLWIYSGDTDGRVPITSSRYALSTLKLPLQTAWRPWYSNAEVGGYVAGYKGLTLATIRGAGHMVPSYQPQRALTFISSFLQGKLPPTS</sequence>
<evidence type="ECO:0000256" key="2">
    <source>
        <dbReference type="ARBA" id="ARBA00009431"/>
    </source>
</evidence>
<dbReference type="PROSITE" id="PS00560">
    <property type="entry name" value="CARBOXYPEPT_SER_HIS"/>
    <property type="match status" value="1"/>
</dbReference>
<dbReference type="FunFam" id="3.40.50.1820:FF:000030">
    <property type="entry name" value="Carboxypeptidase"/>
    <property type="match status" value="2"/>
</dbReference>
<dbReference type="Proteomes" id="UP000515124">
    <property type="component" value="Unplaced"/>
</dbReference>
<evidence type="ECO:0000313" key="11">
    <source>
        <dbReference type="Proteomes" id="UP000515124"/>
    </source>
</evidence>
<accession>A0A6P5SST9</accession>
<dbReference type="InterPro" id="IPR033124">
    <property type="entry name" value="Ser_caboxypep_his_AS"/>
</dbReference>
<dbReference type="RefSeq" id="XP_021819269.1">
    <property type="nucleotide sequence ID" value="XM_021963577.1"/>
</dbReference>
<evidence type="ECO:0000256" key="9">
    <source>
        <dbReference type="ARBA" id="ARBA00023180"/>
    </source>
</evidence>
<keyword evidence="7 10" id="KW-0378">Hydrolase</keyword>
<dbReference type="EC" id="3.4.16.-" evidence="10"/>
<evidence type="ECO:0000256" key="3">
    <source>
        <dbReference type="ARBA" id="ARBA00022525"/>
    </source>
</evidence>
<dbReference type="InterPro" id="IPR001563">
    <property type="entry name" value="Peptidase_S10"/>
</dbReference>
<keyword evidence="9" id="KW-0325">Glycoprotein</keyword>
<keyword evidence="8" id="KW-1015">Disulfide bond</keyword>
<reference evidence="12" key="1">
    <citation type="submission" date="2025-08" db="UniProtKB">
        <authorList>
            <consortium name="RefSeq"/>
        </authorList>
    </citation>
    <scope>IDENTIFICATION</scope>
</reference>
<proteinExistence type="inferred from homology"/>
<dbReference type="SUPFAM" id="SSF53474">
    <property type="entry name" value="alpha/beta-Hydrolases"/>
    <property type="match status" value="2"/>
</dbReference>
<feature type="signal peptide" evidence="10">
    <location>
        <begin position="1"/>
        <end position="21"/>
    </location>
</feature>
<dbReference type="PRINTS" id="PR00724">
    <property type="entry name" value="CRBOXYPTASEC"/>
</dbReference>
<dbReference type="PROSITE" id="PS00131">
    <property type="entry name" value="CARBOXYPEPT_SER_SER"/>
    <property type="match status" value="1"/>
</dbReference>
<keyword evidence="11" id="KW-1185">Reference proteome</keyword>
<evidence type="ECO:0000256" key="6">
    <source>
        <dbReference type="ARBA" id="ARBA00022729"/>
    </source>
</evidence>
<dbReference type="InterPro" id="IPR029058">
    <property type="entry name" value="AB_hydrolase_fold"/>
</dbReference>
<dbReference type="FunFam" id="3.40.50.11320:FF:000001">
    <property type="entry name" value="Carboxypeptidase"/>
    <property type="match status" value="1"/>
</dbReference>
<evidence type="ECO:0000256" key="5">
    <source>
        <dbReference type="ARBA" id="ARBA00022670"/>
    </source>
</evidence>
<evidence type="ECO:0000256" key="4">
    <source>
        <dbReference type="ARBA" id="ARBA00022645"/>
    </source>
</evidence>
<gene>
    <name evidence="12" type="primary">LOC110761164</name>
</gene>
<keyword evidence="3" id="KW-0964">Secreted</keyword>
<organism evidence="11 12">
    <name type="scientific">Prunus avium</name>
    <name type="common">Cherry</name>
    <name type="synonym">Cerasus avium</name>
    <dbReference type="NCBI Taxonomy" id="42229"/>
    <lineage>
        <taxon>Eukaryota</taxon>
        <taxon>Viridiplantae</taxon>
        <taxon>Streptophyta</taxon>
        <taxon>Embryophyta</taxon>
        <taxon>Tracheophyta</taxon>
        <taxon>Spermatophyta</taxon>
        <taxon>Magnoliopsida</taxon>
        <taxon>eudicotyledons</taxon>
        <taxon>Gunneridae</taxon>
        <taxon>Pentapetalae</taxon>
        <taxon>rosids</taxon>
        <taxon>fabids</taxon>
        <taxon>Rosales</taxon>
        <taxon>Rosaceae</taxon>
        <taxon>Amygdaloideae</taxon>
        <taxon>Amygdaleae</taxon>
        <taxon>Prunus</taxon>
    </lineage>
</organism>
<keyword evidence="4 10" id="KW-0121">Carboxypeptidase</keyword>
<dbReference type="KEGG" id="pavi:110761164"/>
<evidence type="ECO:0000256" key="8">
    <source>
        <dbReference type="ARBA" id="ARBA00023157"/>
    </source>
</evidence>